<proteinExistence type="predicted"/>
<gene>
    <name evidence="1" type="ORF">AVEN_187108_1</name>
</gene>
<name>A0A4Y2EXE0_ARAVE</name>
<comment type="caution">
    <text evidence="1">The sequence shown here is derived from an EMBL/GenBank/DDBJ whole genome shotgun (WGS) entry which is preliminary data.</text>
</comment>
<dbReference type="Proteomes" id="UP000499080">
    <property type="component" value="Unassembled WGS sequence"/>
</dbReference>
<evidence type="ECO:0000313" key="2">
    <source>
        <dbReference type="Proteomes" id="UP000499080"/>
    </source>
</evidence>
<dbReference type="OrthoDB" id="425344at2759"/>
<organism evidence="1 2">
    <name type="scientific">Araneus ventricosus</name>
    <name type="common">Orbweaver spider</name>
    <name type="synonym">Epeira ventricosa</name>
    <dbReference type="NCBI Taxonomy" id="182803"/>
    <lineage>
        <taxon>Eukaryota</taxon>
        <taxon>Metazoa</taxon>
        <taxon>Ecdysozoa</taxon>
        <taxon>Arthropoda</taxon>
        <taxon>Chelicerata</taxon>
        <taxon>Arachnida</taxon>
        <taxon>Araneae</taxon>
        <taxon>Araneomorphae</taxon>
        <taxon>Entelegynae</taxon>
        <taxon>Araneoidea</taxon>
        <taxon>Araneidae</taxon>
        <taxon>Araneus</taxon>
    </lineage>
</organism>
<accession>A0A4Y2EXE0</accession>
<sequence>MLDWVNYQKDFLPSIKLGAYVLDDCDKDTYGLEQAVYFIKGDFFLLSPLKPGLFGTIRHELYSSNLGGPKTPPPHTLL</sequence>
<reference evidence="1 2" key="1">
    <citation type="journal article" date="2019" name="Sci. Rep.">
        <title>Orb-weaving spider Araneus ventricosus genome elucidates the spidroin gene catalogue.</title>
        <authorList>
            <person name="Kono N."/>
            <person name="Nakamura H."/>
            <person name="Ohtoshi R."/>
            <person name="Moran D.A.P."/>
            <person name="Shinohara A."/>
            <person name="Yoshida Y."/>
            <person name="Fujiwara M."/>
            <person name="Mori M."/>
            <person name="Tomita M."/>
            <person name="Arakawa K."/>
        </authorList>
    </citation>
    <scope>NUCLEOTIDE SEQUENCE [LARGE SCALE GENOMIC DNA]</scope>
</reference>
<dbReference type="Gene3D" id="3.40.50.2300">
    <property type="match status" value="1"/>
</dbReference>
<protein>
    <submittedName>
        <fullName evidence="1">Uncharacterized protein</fullName>
    </submittedName>
</protein>
<evidence type="ECO:0000313" key="1">
    <source>
        <dbReference type="EMBL" id="GBM32554.1"/>
    </source>
</evidence>
<dbReference type="AlphaFoldDB" id="A0A4Y2EXE0"/>
<dbReference type="EMBL" id="BGPR01000711">
    <property type="protein sequence ID" value="GBM32554.1"/>
    <property type="molecule type" value="Genomic_DNA"/>
</dbReference>
<keyword evidence="2" id="KW-1185">Reference proteome</keyword>